<proteinExistence type="predicted"/>
<evidence type="ECO:0000313" key="3">
    <source>
        <dbReference type="Proteomes" id="UP000823775"/>
    </source>
</evidence>
<reference evidence="2 3" key="1">
    <citation type="journal article" date="2021" name="BMC Genomics">
        <title>Datura genome reveals duplications of psychoactive alkaloid biosynthetic genes and high mutation rate following tissue culture.</title>
        <authorList>
            <person name="Rajewski A."/>
            <person name="Carter-House D."/>
            <person name="Stajich J."/>
            <person name="Litt A."/>
        </authorList>
    </citation>
    <scope>NUCLEOTIDE SEQUENCE [LARGE SCALE GENOMIC DNA]</scope>
    <source>
        <strain evidence="2">AR-01</strain>
    </source>
</reference>
<keyword evidence="3" id="KW-1185">Reference proteome</keyword>
<feature type="region of interest" description="Disordered" evidence="1">
    <location>
        <begin position="37"/>
        <end position="58"/>
    </location>
</feature>
<comment type="caution">
    <text evidence="2">The sequence shown here is derived from an EMBL/GenBank/DDBJ whole genome shotgun (WGS) entry which is preliminary data.</text>
</comment>
<evidence type="ECO:0000313" key="2">
    <source>
        <dbReference type="EMBL" id="MCE0482578.1"/>
    </source>
</evidence>
<evidence type="ECO:0000256" key="1">
    <source>
        <dbReference type="SAM" id="MobiDB-lite"/>
    </source>
</evidence>
<dbReference type="EMBL" id="JACEIK010005985">
    <property type="protein sequence ID" value="MCE0482578.1"/>
    <property type="molecule type" value="Genomic_DNA"/>
</dbReference>
<accession>A0ABS8VUK2</accession>
<sequence length="73" mass="8211">MTIHGITRNNESWLAPVIRSRGVGNLAQLEWMGPTTHHLKESMSHGKPPWKESESGGLGLVYQQKETTVHCFK</sequence>
<gene>
    <name evidence="2" type="ORF">HAX54_041451</name>
</gene>
<organism evidence="2 3">
    <name type="scientific">Datura stramonium</name>
    <name type="common">Jimsonweed</name>
    <name type="synonym">Common thornapple</name>
    <dbReference type="NCBI Taxonomy" id="4076"/>
    <lineage>
        <taxon>Eukaryota</taxon>
        <taxon>Viridiplantae</taxon>
        <taxon>Streptophyta</taxon>
        <taxon>Embryophyta</taxon>
        <taxon>Tracheophyta</taxon>
        <taxon>Spermatophyta</taxon>
        <taxon>Magnoliopsida</taxon>
        <taxon>eudicotyledons</taxon>
        <taxon>Gunneridae</taxon>
        <taxon>Pentapetalae</taxon>
        <taxon>asterids</taxon>
        <taxon>lamiids</taxon>
        <taxon>Solanales</taxon>
        <taxon>Solanaceae</taxon>
        <taxon>Solanoideae</taxon>
        <taxon>Datureae</taxon>
        <taxon>Datura</taxon>
    </lineage>
</organism>
<dbReference type="Proteomes" id="UP000823775">
    <property type="component" value="Unassembled WGS sequence"/>
</dbReference>
<feature type="compositionally biased region" description="Basic and acidic residues" evidence="1">
    <location>
        <begin position="38"/>
        <end position="54"/>
    </location>
</feature>
<protein>
    <submittedName>
        <fullName evidence="2">Uncharacterized protein</fullName>
    </submittedName>
</protein>
<name>A0ABS8VUK2_DATST</name>
<feature type="non-terminal residue" evidence="2">
    <location>
        <position position="73"/>
    </location>
</feature>